<evidence type="ECO:0000256" key="2">
    <source>
        <dbReference type="ARBA" id="ARBA00022840"/>
    </source>
</evidence>
<organism evidence="4 5">
    <name type="scientific">Myxococcus llanfairpwllgwyngyllgogerychwyrndrobwllllantysiliogogogochensis</name>
    <dbReference type="NCBI Taxonomy" id="2590453"/>
    <lineage>
        <taxon>Bacteria</taxon>
        <taxon>Pseudomonadati</taxon>
        <taxon>Myxococcota</taxon>
        <taxon>Myxococcia</taxon>
        <taxon>Myxococcales</taxon>
        <taxon>Cystobacterineae</taxon>
        <taxon>Myxococcaceae</taxon>
        <taxon>Myxococcus</taxon>
    </lineage>
</organism>
<dbReference type="Pfam" id="PF00005">
    <property type="entry name" value="ABC_tran"/>
    <property type="match status" value="1"/>
</dbReference>
<dbReference type="EMBL" id="VIFM01000223">
    <property type="protein sequence ID" value="TQF10878.1"/>
    <property type="molecule type" value="Genomic_DNA"/>
</dbReference>
<dbReference type="InterPro" id="IPR003593">
    <property type="entry name" value="AAA+_ATPase"/>
</dbReference>
<gene>
    <name evidence="4" type="ORF">FJV41_37185</name>
</gene>
<dbReference type="Proteomes" id="UP000315369">
    <property type="component" value="Unassembled WGS sequence"/>
</dbReference>
<dbReference type="InterPro" id="IPR027417">
    <property type="entry name" value="P-loop_NTPase"/>
</dbReference>
<evidence type="ECO:0000256" key="1">
    <source>
        <dbReference type="ARBA" id="ARBA00022741"/>
    </source>
</evidence>
<dbReference type="CDD" id="cd03230">
    <property type="entry name" value="ABC_DR_subfamily_A"/>
    <property type="match status" value="1"/>
</dbReference>
<dbReference type="RefSeq" id="WP_141647349.1">
    <property type="nucleotide sequence ID" value="NZ_VIFM01000223.1"/>
</dbReference>
<evidence type="ECO:0000259" key="3">
    <source>
        <dbReference type="PROSITE" id="PS50893"/>
    </source>
</evidence>
<dbReference type="GO" id="GO:0016887">
    <property type="term" value="F:ATP hydrolysis activity"/>
    <property type="evidence" value="ECO:0007669"/>
    <property type="project" value="InterPro"/>
</dbReference>
<dbReference type="PANTHER" id="PTHR43038:SF3">
    <property type="entry name" value="ABC TRANSPORTER G FAMILY MEMBER 20 ISOFORM X1"/>
    <property type="match status" value="1"/>
</dbReference>
<evidence type="ECO:0000313" key="5">
    <source>
        <dbReference type="Proteomes" id="UP000315369"/>
    </source>
</evidence>
<dbReference type="AlphaFoldDB" id="A0A540WPD5"/>
<protein>
    <submittedName>
        <fullName evidence="4">ABC transporter ATP-binding protein</fullName>
    </submittedName>
</protein>
<dbReference type="GO" id="GO:0005524">
    <property type="term" value="F:ATP binding"/>
    <property type="evidence" value="ECO:0007669"/>
    <property type="project" value="UniProtKB-KW"/>
</dbReference>
<keyword evidence="2 4" id="KW-0067">ATP-binding</keyword>
<accession>A0A540WPD5</accession>
<name>A0A540WPD5_9BACT</name>
<keyword evidence="1" id="KW-0547">Nucleotide-binding</keyword>
<sequence>MSTCPDVDVAMEDVRRGFGATQALKGVSLAVHTGEVYGLVGPDGAGKTTAIRLMAGLLLPDAGRVKMLGEDPANTRSPVRESLGLVPQRNTLYGDLSVDENLHFFAQLFGLSRKDFTERREQLLDITRLSRFTDRRADALSGGMYKKLALACALLHRPRVLLLDEPTNGVDPVSRRELWELLYGLVHEGMTLLVSTPYMDEAARCHRVGLLYAGELIAEGDPRELARQHGAAASNFEAVFLALVEKRTGGRAA</sequence>
<dbReference type="OrthoDB" id="9805130at2"/>
<proteinExistence type="predicted"/>
<dbReference type="Gene3D" id="3.40.50.300">
    <property type="entry name" value="P-loop containing nucleotide triphosphate hydrolases"/>
    <property type="match status" value="1"/>
</dbReference>
<dbReference type="SUPFAM" id="SSF52540">
    <property type="entry name" value="P-loop containing nucleoside triphosphate hydrolases"/>
    <property type="match status" value="1"/>
</dbReference>
<dbReference type="SMART" id="SM00382">
    <property type="entry name" value="AAA"/>
    <property type="match status" value="1"/>
</dbReference>
<keyword evidence="5" id="KW-1185">Reference proteome</keyword>
<dbReference type="InterPro" id="IPR003439">
    <property type="entry name" value="ABC_transporter-like_ATP-bd"/>
</dbReference>
<evidence type="ECO:0000313" key="4">
    <source>
        <dbReference type="EMBL" id="TQF10878.1"/>
    </source>
</evidence>
<dbReference type="PROSITE" id="PS50893">
    <property type="entry name" value="ABC_TRANSPORTER_2"/>
    <property type="match status" value="1"/>
</dbReference>
<reference evidence="4 5" key="1">
    <citation type="submission" date="2019-06" db="EMBL/GenBank/DDBJ databases">
        <authorList>
            <person name="Livingstone P."/>
            <person name="Whitworth D."/>
        </authorList>
    </citation>
    <scope>NUCLEOTIDE SEQUENCE [LARGE SCALE GENOMIC DNA]</scope>
    <source>
        <strain evidence="4 5">AM401</strain>
    </source>
</reference>
<feature type="domain" description="ABC transporter" evidence="3">
    <location>
        <begin position="9"/>
        <end position="238"/>
    </location>
</feature>
<comment type="caution">
    <text evidence="4">The sequence shown here is derived from an EMBL/GenBank/DDBJ whole genome shotgun (WGS) entry which is preliminary data.</text>
</comment>
<dbReference type="PANTHER" id="PTHR43038">
    <property type="entry name" value="ATP-BINDING CASSETTE, SUB-FAMILY H, MEMBER 1"/>
    <property type="match status" value="1"/>
</dbReference>